<dbReference type="Pfam" id="PF12146">
    <property type="entry name" value="Hydrolase_4"/>
    <property type="match status" value="1"/>
</dbReference>
<dbReference type="Proteomes" id="UP001597389">
    <property type="component" value="Unassembled WGS sequence"/>
</dbReference>
<dbReference type="InterPro" id="IPR022742">
    <property type="entry name" value="Hydrolase_4"/>
</dbReference>
<accession>A0ABW4ZCH2</accession>
<sequence length="232" mass="25779">MQATYTLLPGLHGTSELYAPLIAALKPHSYEAIEYPTDQAQDYDSLVHWLDQTLDWNIPRIFIAESFSGPIAMRLAAMHPDSAQQLVLAASFCAPPTTPNLALLPLRPFFVLSPPKKALKHFLVGNNAPPAQLDQLKTIIQKIPSKALTARIRSVLGLRPEDCPPLKSTPILILQASDDNLIPWATQNQLRLQYPEAETHWISSPHLLLQNQAEECAQHISEFVSQHSPSYA</sequence>
<feature type="domain" description="Serine aminopeptidase S33" evidence="1">
    <location>
        <begin position="39"/>
        <end position="193"/>
    </location>
</feature>
<dbReference type="EMBL" id="JBHUJB010000049">
    <property type="protein sequence ID" value="MFD2159686.1"/>
    <property type="molecule type" value="Genomic_DNA"/>
</dbReference>
<dbReference type="InterPro" id="IPR029058">
    <property type="entry name" value="AB_hydrolase_fold"/>
</dbReference>
<dbReference type="RefSeq" id="WP_377089588.1">
    <property type="nucleotide sequence ID" value="NZ_JBHSJL010000014.1"/>
</dbReference>
<protein>
    <submittedName>
        <fullName evidence="2">Alpha/beta fold hydrolase</fullName>
    </submittedName>
</protein>
<reference evidence="3" key="1">
    <citation type="journal article" date="2019" name="Int. J. Syst. Evol. Microbiol.">
        <title>The Global Catalogue of Microorganisms (GCM) 10K type strain sequencing project: providing services to taxonomists for standard genome sequencing and annotation.</title>
        <authorList>
            <consortium name="The Broad Institute Genomics Platform"/>
            <consortium name="The Broad Institute Genome Sequencing Center for Infectious Disease"/>
            <person name="Wu L."/>
            <person name="Ma J."/>
        </authorList>
    </citation>
    <scope>NUCLEOTIDE SEQUENCE [LARGE SCALE GENOMIC DNA]</scope>
    <source>
        <strain evidence="3">CCUG 57942</strain>
    </source>
</reference>
<proteinExistence type="predicted"/>
<dbReference type="SUPFAM" id="SSF53474">
    <property type="entry name" value="alpha/beta-Hydrolases"/>
    <property type="match status" value="1"/>
</dbReference>
<gene>
    <name evidence="2" type="ORF">ACFSW8_12325</name>
</gene>
<evidence type="ECO:0000313" key="2">
    <source>
        <dbReference type="EMBL" id="MFD2159686.1"/>
    </source>
</evidence>
<dbReference type="GO" id="GO:0016787">
    <property type="term" value="F:hydrolase activity"/>
    <property type="evidence" value="ECO:0007669"/>
    <property type="project" value="UniProtKB-KW"/>
</dbReference>
<keyword evidence="2" id="KW-0378">Hydrolase</keyword>
<evidence type="ECO:0000313" key="3">
    <source>
        <dbReference type="Proteomes" id="UP001597389"/>
    </source>
</evidence>
<name>A0ABW4ZCH2_9BACT</name>
<evidence type="ECO:0000259" key="1">
    <source>
        <dbReference type="Pfam" id="PF12146"/>
    </source>
</evidence>
<comment type="caution">
    <text evidence="2">The sequence shown here is derived from an EMBL/GenBank/DDBJ whole genome shotgun (WGS) entry which is preliminary data.</text>
</comment>
<dbReference type="Gene3D" id="3.40.50.1820">
    <property type="entry name" value="alpha/beta hydrolase"/>
    <property type="match status" value="1"/>
</dbReference>
<keyword evidence="3" id="KW-1185">Reference proteome</keyword>
<organism evidence="2 3">
    <name type="scientific">Rubritalea tangerina</name>
    <dbReference type="NCBI Taxonomy" id="430798"/>
    <lineage>
        <taxon>Bacteria</taxon>
        <taxon>Pseudomonadati</taxon>
        <taxon>Verrucomicrobiota</taxon>
        <taxon>Verrucomicrobiia</taxon>
        <taxon>Verrucomicrobiales</taxon>
        <taxon>Rubritaleaceae</taxon>
        <taxon>Rubritalea</taxon>
    </lineage>
</organism>